<keyword evidence="1" id="KW-0732">Signal</keyword>
<dbReference type="EMBL" id="CAIJDO010000213">
    <property type="protein sequence ID" value="CAD0008116.1"/>
    <property type="molecule type" value="Genomic_DNA"/>
</dbReference>
<evidence type="ECO:0000256" key="1">
    <source>
        <dbReference type="SAM" id="SignalP"/>
    </source>
</evidence>
<feature type="chain" id="PRO_5027920780" description="Lipoprotein" evidence="1">
    <location>
        <begin position="22"/>
        <end position="226"/>
    </location>
</feature>
<reference evidence="2 3" key="1">
    <citation type="submission" date="2020-06" db="EMBL/GenBank/DDBJ databases">
        <authorList>
            <person name="Criscuolo A."/>
        </authorList>
    </citation>
    <scope>NUCLEOTIDE SEQUENCE [LARGE SCALE GENOMIC DNA]</scope>
    <source>
        <strain evidence="3">CIP 110025</strain>
    </source>
</reference>
<sequence length="226" mass="25977">MKKITISFVLLFTAIFFVACSDDSSDSTPDSTGDYWPTSVGNNWVYTKDGTDASATITGVKEINGTKYYAFNQLPIFRIFNDYTPLFIKKNKGDYYIKADEINKTYEGVTIKITGYEFPFFKDYLDVNETWEGTYTYTDTKTSNSSNPRIMETEVTYTGEILEKGVSLTVNGIVFNDVIKFRFSQIIDDKDDIWPTWDFTTDYWIAKDVGIIKFGYNGEYKSHVIK</sequence>
<evidence type="ECO:0000313" key="3">
    <source>
        <dbReference type="Proteomes" id="UP000556700"/>
    </source>
</evidence>
<dbReference type="PROSITE" id="PS51257">
    <property type="entry name" value="PROKAR_LIPOPROTEIN"/>
    <property type="match status" value="1"/>
</dbReference>
<feature type="signal peptide" evidence="1">
    <location>
        <begin position="1"/>
        <end position="21"/>
    </location>
</feature>
<evidence type="ECO:0008006" key="4">
    <source>
        <dbReference type="Google" id="ProtNLM"/>
    </source>
</evidence>
<keyword evidence="3" id="KW-1185">Reference proteome</keyword>
<evidence type="ECO:0000313" key="2">
    <source>
        <dbReference type="EMBL" id="CAD0008116.1"/>
    </source>
</evidence>
<dbReference type="RefSeq" id="WP_031454727.1">
    <property type="nucleotide sequence ID" value="NZ_CAIJDO010000213.1"/>
</dbReference>
<proteinExistence type="predicted"/>
<dbReference type="AlphaFoldDB" id="A0A6V6Z9A0"/>
<gene>
    <name evidence="2" type="ORF">FLACHUCJ7_03644</name>
</gene>
<organism evidence="2 3">
    <name type="scientific">Flavobacterium chungangense</name>
    <dbReference type="NCBI Taxonomy" id="554283"/>
    <lineage>
        <taxon>Bacteria</taxon>
        <taxon>Pseudomonadati</taxon>
        <taxon>Bacteroidota</taxon>
        <taxon>Flavobacteriia</taxon>
        <taxon>Flavobacteriales</taxon>
        <taxon>Flavobacteriaceae</taxon>
        <taxon>Flavobacterium</taxon>
    </lineage>
</organism>
<name>A0A6V6Z9A0_9FLAO</name>
<dbReference type="Proteomes" id="UP000556700">
    <property type="component" value="Unassembled WGS sequence"/>
</dbReference>
<protein>
    <recommendedName>
        <fullName evidence="4">Lipoprotein</fullName>
    </recommendedName>
</protein>
<accession>A0A6V6Z9A0</accession>
<comment type="caution">
    <text evidence="2">The sequence shown here is derived from an EMBL/GenBank/DDBJ whole genome shotgun (WGS) entry which is preliminary data.</text>
</comment>